<organism evidence="2 3">
    <name type="scientific">Nocardioides perillae</name>
    <dbReference type="NCBI Taxonomy" id="1119534"/>
    <lineage>
        <taxon>Bacteria</taxon>
        <taxon>Bacillati</taxon>
        <taxon>Actinomycetota</taxon>
        <taxon>Actinomycetes</taxon>
        <taxon>Propionibacteriales</taxon>
        <taxon>Nocardioidaceae</taxon>
        <taxon>Nocardioides</taxon>
    </lineage>
</organism>
<dbReference type="Proteomes" id="UP000544110">
    <property type="component" value="Unassembled WGS sequence"/>
</dbReference>
<protein>
    <submittedName>
        <fullName evidence="2">Uncharacterized protein</fullName>
    </submittedName>
</protein>
<dbReference type="AlphaFoldDB" id="A0A7Y9RVQ9"/>
<evidence type="ECO:0000313" key="3">
    <source>
        <dbReference type="Proteomes" id="UP000544110"/>
    </source>
</evidence>
<gene>
    <name evidence="2" type="ORF">BJ989_002543</name>
</gene>
<feature type="transmembrane region" description="Helical" evidence="1">
    <location>
        <begin position="9"/>
        <end position="32"/>
    </location>
</feature>
<keyword evidence="1" id="KW-0812">Transmembrane</keyword>
<keyword evidence="3" id="KW-1185">Reference proteome</keyword>
<name>A0A7Y9RVQ9_9ACTN</name>
<keyword evidence="1" id="KW-0472">Membrane</keyword>
<sequence>MRHQAREAVAVMAFSAATSAGTAVLLLLLASVGR</sequence>
<reference evidence="2 3" key="1">
    <citation type="submission" date="2020-07" db="EMBL/GenBank/DDBJ databases">
        <title>Sequencing the genomes of 1000 actinobacteria strains.</title>
        <authorList>
            <person name="Klenk H.-P."/>
        </authorList>
    </citation>
    <scope>NUCLEOTIDE SEQUENCE [LARGE SCALE GENOMIC DNA]</scope>
    <source>
        <strain evidence="2 3">DSM 24552</strain>
    </source>
</reference>
<proteinExistence type="predicted"/>
<evidence type="ECO:0000256" key="1">
    <source>
        <dbReference type="SAM" id="Phobius"/>
    </source>
</evidence>
<comment type="caution">
    <text evidence="2">The sequence shown here is derived from an EMBL/GenBank/DDBJ whole genome shotgun (WGS) entry which is preliminary data.</text>
</comment>
<dbReference type="EMBL" id="JACCAC010000001">
    <property type="protein sequence ID" value="NYG56239.1"/>
    <property type="molecule type" value="Genomic_DNA"/>
</dbReference>
<accession>A0A7Y9RVQ9</accession>
<keyword evidence="1" id="KW-1133">Transmembrane helix</keyword>
<evidence type="ECO:0000313" key="2">
    <source>
        <dbReference type="EMBL" id="NYG56239.1"/>
    </source>
</evidence>